<dbReference type="AlphaFoldDB" id="A0A8J5CL78"/>
<dbReference type="Pfam" id="PF01593">
    <property type="entry name" value="Amino_oxidase"/>
    <property type="match status" value="1"/>
</dbReference>
<dbReference type="SUPFAM" id="SSF54373">
    <property type="entry name" value="FAD-linked reductases, C-terminal domain"/>
    <property type="match status" value="1"/>
</dbReference>
<dbReference type="InterPro" id="IPR036188">
    <property type="entry name" value="FAD/NAD-bd_sf"/>
</dbReference>
<organism evidence="2 3">
    <name type="scientific">Chionoecetes opilio</name>
    <name type="common">Atlantic snow crab</name>
    <name type="synonym">Cancer opilio</name>
    <dbReference type="NCBI Taxonomy" id="41210"/>
    <lineage>
        <taxon>Eukaryota</taxon>
        <taxon>Metazoa</taxon>
        <taxon>Ecdysozoa</taxon>
        <taxon>Arthropoda</taxon>
        <taxon>Crustacea</taxon>
        <taxon>Multicrustacea</taxon>
        <taxon>Malacostraca</taxon>
        <taxon>Eumalacostraca</taxon>
        <taxon>Eucarida</taxon>
        <taxon>Decapoda</taxon>
        <taxon>Pleocyemata</taxon>
        <taxon>Brachyura</taxon>
        <taxon>Eubrachyura</taxon>
        <taxon>Majoidea</taxon>
        <taxon>Majidae</taxon>
        <taxon>Chionoecetes</taxon>
    </lineage>
</organism>
<sequence>MAAEDADQFIYQGDNFQWKNGYDTLISHLKEKLPESIVRLSSPVNQVAWSSATHPSRALVVTQGDEAFLARHVLVTVSAAYLQKHHATLFQPGLPDDFVQSLEGVRLGVANKVQIGWPDPWWGSQPLLIDILWTHFNLPHHMSWMYGSVTVFSVHRQRAVLELFVTGENSTYMEELQEYEVKDHVVHLLREASGQDVPQPTFFRRTRWSRDPWTLGSYSTFVTMEGMKAGLHTRSQLATPLNNSAGHTTLEKIEESRAARLAGNQDQHRALSRRTRTLLGRDKERYVRSLAEDVEGQLNANDLRLAYRALKKLRSKTPFRASAIRAADGRLVSDMDGQMARWAEYFGQLFTVLLWAGEHTHNTRYSTVDGAMDTGHREARRIVGLLESSP</sequence>
<dbReference type="GO" id="GO:0046592">
    <property type="term" value="F:polyamine oxidase activity"/>
    <property type="evidence" value="ECO:0007669"/>
    <property type="project" value="TreeGrafter"/>
</dbReference>
<dbReference type="OrthoDB" id="6353658at2759"/>
<feature type="domain" description="Amine oxidase" evidence="1">
    <location>
        <begin position="9"/>
        <end position="229"/>
    </location>
</feature>
<evidence type="ECO:0000313" key="2">
    <source>
        <dbReference type="EMBL" id="KAG0711917.1"/>
    </source>
</evidence>
<dbReference type="SUPFAM" id="SSF51905">
    <property type="entry name" value="FAD/NAD(P)-binding domain"/>
    <property type="match status" value="1"/>
</dbReference>
<reference evidence="2" key="1">
    <citation type="submission" date="2020-07" db="EMBL/GenBank/DDBJ databases">
        <title>The High-quality genome of the commercially important snow crab, Chionoecetes opilio.</title>
        <authorList>
            <person name="Jeong J.-H."/>
            <person name="Ryu S."/>
        </authorList>
    </citation>
    <scope>NUCLEOTIDE SEQUENCE</scope>
    <source>
        <strain evidence="2">MADBK_172401_WGS</strain>
        <tissue evidence="2">Digestive gland</tissue>
    </source>
</reference>
<keyword evidence="3" id="KW-1185">Reference proteome</keyword>
<dbReference type="InterPro" id="IPR050281">
    <property type="entry name" value="Flavin_monoamine_oxidase"/>
</dbReference>
<name>A0A8J5CL78_CHIOP</name>
<dbReference type="InterPro" id="IPR002937">
    <property type="entry name" value="Amino_oxidase"/>
</dbReference>
<evidence type="ECO:0000313" key="3">
    <source>
        <dbReference type="Proteomes" id="UP000770661"/>
    </source>
</evidence>
<dbReference type="Gene3D" id="3.50.50.60">
    <property type="entry name" value="FAD/NAD(P)-binding domain"/>
    <property type="match status" value="2"/>
</dbReference>
<gene>
    <name evidence="2" type="primary">PAOX</name>
    <name evidence="2" type="ORF">GWK47_019538</name>
</gene>
<dbReference type="Proteomes" id="UP000770661">
    <property type="component" value="Unassembled WGS sequence"/>
</dbReference>
<evidence type="ECO:0000259" key="1">
    <source>
        <dbReference type="Pfam" id="PF01593"/>
    </source>
</evidence>
<comment type="caution">
    <text evidence="2">The sequence shown here is derived from an EMBL/GenBank/DDBJ whole genome shotgun (WGS) entry which is preliminary data.</text>
</comment>
<proteinExistence type="predicted"/>
<dbReference type="EMBL" id="JACEEZ010022880">
    <property type="protein sequence ID" value="KAG0711917.1"/>
    <property type="molecule type" value="Genomic_DNA"/>
</dbReference>
<dbReference type="PANTHER" id="PTHR10742:SF416">
    <property type="entry name" value="SPERMINE OXIDASE"/>
    <property type="match status" value="1"/>
</dbReference>
<dbReference type="PANTHER" id="PTHR10742">
    <property type="entry name" value="FLAVIN MONOAMINE OXIDASE"/>
    <property type="match status" value="1"/>
</dbReference>
<accession>A0A8J5CL78</accession>
<protein>
    <submittedName>
        <fullName evidence="2">Peroxisomal N(1)-acetyl-spermine/spermidine oxidase</fullName>
    </submittedName>
</protein>